<keyword evidence="8" id="KW-1185">Reference proteome</keyword>
<feature type="transmembrane region" description="Helical" evidence="6">
    <location>
        <begin position="177"/>
        <end position="194"/>
    </location>
</feature>
<dbReference type="SUPFAM" id="SSF103481">
    <property type="entry name" value="Multidrug resistance efflux transporter EmrE"/>
    <property type="match status" value="1"/>
</dbReference>
<keyword evidence="3 6" id="KW-1133">Transmembrane helix</keyword>
<feature type="transmembrane region" description="Helical" evidence="6">
    <location>
        <begin position="582"/>
        <end position="600"/>
    </location>
</feature>
<feature type="transmembrane region" description="Helical" evidence="6">
    <location>
        <begin position="552"/>
        <end position="573"/>
    </location>
</feature>
<gene>
    <name evidence="7" type="ORF">PGABG01_0504100</name>
</gene>
<feature type="transmembrane region" description="Helical" evidence="6">
    <location>
        <begin position="606"/>
        <end position="624"/>
    </location>
</feature>
<evidence type="ECO:0000313" key="7">
    <source>
        <dbReference type="EMBL" id="SOV11729.1"/>
    </source>
</evidence>
<evidence type="ECO:0000313" key="8">
    <source>
        <dbReference type="Proteomes" id="UP000831156"/>
    </source>
</evidence>
<feature type="transmembrane region" description="Helical" evidence="6">
    <location>
        <begin position="66"/>
        <end position="89"/>
    </location>
</feature>
<accession>A0ABY1ULP2</accession>
<sequence>MKDTNSSSVINRRRYKIKDSDLDDNQMNANDHKIHNNNDNNYKGEKINYDIKEKGEELKTIDMNNAFIKIMLFIILTFHSILYFFLIRIKKSENINYKFKNENIIFITEIVKFLISFFFFFREHKFSTILVYKSIKEIITKRRLYIVCLIIPSLLYYFQNIFFYISLANIPTPVFQLLYQFRILTVIIFSFIILKKKISYSQKISVLFLFLSLACLKDYNINDNGHTISYDKESRTNSSYHDIITNNYFLLKDFLFPRMKKNIWYKRNIHLDNFNNKIVNINNFLIPYLFDHITQKKKNIFQNIINQKSIQNENNKLYDHRMNLIYKNRDRGGNISPGYEKLEYNKKDTTIPNNNNNNMKNKKNYYNIYSNMYYNFYQHRKYKIYKYLMNYKKLSINNIRHNMKRYPNFFIGLVTTFLSTLTSGFSSVFLEFLYKKYAYSFWFQNMCLAFFTIIFSYFIKNFDFYVFFKNFKKKKKEKKKLIYDDEQNDTIIKNKNENENKNNKINNNNNNNNSSSSTHIYHNNIKHLDSNFFLFYIIKNFFFQHFNSLGEFLYLSLLIILNSIGGILIAIFIKYSGSVSRFFVTPVSMLFNIYISSIYFKDFHCTFSFFISLIFVSFSLYFYFI</sequence>
<feature type="transmembrane region" description="Helical" evidence="6">
    <location>
        <begin position="442"/>
        <end position="468"/>
    </location>
</feature>
<evidence type="ECO:0000256" key="6">
    <source>
        <dbReference type="SAM" id="Phobius"/>
    </source>
</evidence>
<feature type="transmembrane region" description="Helical" evidence="6">
    <location>
        <begin position="409"/>
        <end position="430"/>
    </location>
</feature>
<dbReference type="Pfam" id="PF04142">
    <property type="entry name" value="Nuc_sug_transp"/>
    <property type="match status" value="2"/>
</dbReference>
<name>A0ABY1ULP2_9APIC</name>
<keyword evidence="4 6" id="KW-0472">Membrane</keyword>
<evidence type="ECO:0000256" key="3">
    <source>
        <dbReference type="ARBA" id="ARBA00022989"/>
    </source>
</evidence>
<dbReference type="InterPro" id="IPR007271">
    <property type="entry name" value="Nuc_sug_transpt"/>
</dbReference>
<evidence type="ECO:0000256" key="4">
    <source>
        <dbReference type="ARBA" id="ARBA00023136"/>
    </source>
</evidence>
<dbReference type="PANTHER" id="PTHR10231">
    <property type="entry name" value="NUCLEOTIDE-SUGAR TRANSMEMBRANE TRANSPORTER"/>
    <property type="match status" value="1"/>
</dbReference>
<evidence type="ECO:0000256" key="2">
    <source>
        <dbReference type="ARBA" id="ARBA00022692"/>
    </source>
</evidence>
<protein>
    <submittedName>
        <fullName evidence="7">UDP-N-acetyl glucosamine:UMP antiporter</fullName>
    </submittedName>
</protein>
<dbReference type="EMBL" id="LT969428">
    <property type="protein sequence ID" value="SOV11729.1"/>
    <property type="molecule type" value="Genomic_DNA"/>
</dbReference>
<feature type="region of interest" description="Disordered" evidence="5">
    <location>
        <begin position="493"/>
        <end position="513"/>
    </location>
</feature>
<proteinExistence type="predicted"/>
<feature type="transmembrane region" description="Helical" evidence="6">
    <location>
        <begin position="143"/>
        <end position="165"/>
    </location>
</feature>
<keyword evidence="2 6" id="KW-0812">Transmembrane</keyword>
<dbReference type="Proteomes" id="UP000831156">
    <property type="component" value="Chromosome 5"/>
</dbReference>
<feature type="transmembrane region" description="Helical" evidence="6">
    <location>
        <begin position="104"/>
        <end position="122"/>
    </location>
</feature>
<feature type="compositionally biased region" description="Low complexity" evidence="5">
    <location>
        <begin position="503"/>
        <end position="513"/>
    </location>
</feature>
<evidence type="ECO:0000256" key="5">
    <source>
        <dbReference type="SAM" id="MobiDB-lite"/>
    </source>
</evidence>
<organism evidence="7 8">
    <name type="scientific">Plasmodium gaboni</name>
    <dbReference type="NCBI Taxonomy" id="647221"/>
    <lineage>
        <taxon>Eukaryota</taxon>
        <taxon>Sar</taxon>
        <taxon>Alveolata</taxon>
        <taxon>Apicomplexa</taxon>
        <taxon>Aconoidasida</taxon>
        <taxon>Haemosporida</taxon>
        <taxon>Plasmodiidae</taxon>
        <taxon>Plasmodium</taxon>
        <taxon>Plasmodium (Laverania)</taxon>
    </lineage>
</organism>
<reference evidence="7" key="1">
    <citation type="submission" date="2016-09" db="EMBL/GenBank/DDBJ databases">
        <authorList>
            <consortium name="Pathogen Informatics"/>
            <person name="Sun Q."/>
            <person name="Inoue M."/>
        </authorList>
    </citation>
    <scope>NUCLEOTIDE SEQUENCE</scope>
</reference>
<comment type="subcellular location">
    <subcellularLocation>
        <location evidence="1">Membrane</location>
        <topology evidence="1">Multi-pass membrane protein</topology>
    </subcellularLocation>
</comment>
<evidence type="ECO:0000256" key="1">
    <source>
        <dbReference type="ARBA" id="ARBA00004141"/>
    </source>
</evidence>
<dbReference type="InterPro" id="IPR037185">
    <property type="entry name" value="EmrE-like"/>
</dbReference>
<feature type="compositionally biased region" description="Basic and acidic residues" evidence="5">
    <location>
        <begin position="493"/>
        <end position="502"/>
    </location>
</feature>